<dbReference type="GO" id="GO:0032259">
    <property type="term" value="P:methylation"/>
    <property type="evidence" value="ECO:0007669"/>
    <property type="project" value="UniProtKB-KW"/>
</dbReference>
<organism evidence="11 12">
    <name type="scientific">Wuchereria bancrofti</name>
    <dbReference type="NCBI Taxonomy" id="6293"/>
    <lineage>
        <taxon>Eukaryota</taxon>
        <taxon>Metazoa</taxon>
        <taxon>Ecdysozoa</taxon>
        <taxon>Nematoda</taxon>
        <taxon>Chromadorea</taxon>
        <taxon>Rhabditida</taxon>
        <taxon>Spirurina</taxon>
        <taxon>Spiruromorpha</taxon>
        <taxon>Filarioidea</taxon>
        <taxon>Onchocercidae</taxon>
        <taxon>Wuchereria</taxon>
    </lineage>
</organism>
<evidence type="ECO:0000256" key="4">
    <source>
        <dbReference type="ARBA" id="ARBA00016400"/>
    </source>
</evidence>
<gene>
    <name evidence="11" type="ORF">WBA_LOCUS2719</name>
</gene>
<keyword evidence="8" id="KW-0808">Transferase</keyword>
<dbReference type="GO" id="GO:0005737">
    <property type="term" value="C:cytoplasm"/>
    <property type="evidence" value="ECO:0007669"/>
    <property type="project" value="UniProtKB-SubCell"/>
</dbReference>
<dbReference type="Proteomes" id="UP000270924">
    <property type="component" value="Unassembled WGS sequence"/>
</dbReference>
<dbReference type="Gene3D" id="1.10.20.10">
    <property type="entry name" value="Histone, subunit A"/>
    <property type="match status" value="1"/>
</dbReference>
<dbReference type="Pfam" id="PF10294">
    <property type="entry name" value="Methyltransf_16"/>
    <property type="match status" value="1"/>
</dbReference>
<dbReference type="EC" id="2.1.1.60" evidence="3"/>
<evidence type="ECO:0000256" key="2">
    <source>
        <dbReference type="ARBA" id="ARBA00004496"/>
    </source>
</evidence>
<comment type="subcellular location">
    <subcellularLocation>
        <location evidence="2">Cytoplasm</location>
    </subcellularLocation>
    <subcellularLocation>
        <location evidence="1">Nucleus</location>
    </subcellularLocation>
</comment>
<feature type="compositionally biased region" description="Basic and acidic residues" evidence="10">
    <location>
        <begin position="30"/>
        <end position="48"/>
    </location>
</feature>
<keyword evidence="6" id="KW-0963">Cytoplasm</keyword>
<dbReference type="GO" id="GO:0071821">
    <property type="term" value="C:FANCM-MHF complex"/>
    <property type="evidence" value="ECO:0007669"/>
    <property type="project" value="InterPro"/>
</dbReference>
<evidence type="ECO:0000313" key="12">
    <source>
        <dbReference type="Proteomes" id="UP000270924"/>
    </source>
</evidence>
<feature type="compositionally biased region" description="Basic and acidic residues" evidence="10">
    <location>
        <begin position="1"/>
        <end position="13"/>
    </location>
</feature>
<reference evidence="11 12" key="1">
    <citation type="submission" date="2018-11" db="EMBL/GenBank/DDBJ databases">
        <authorList>
            <consortium name="Pathogen Informatics"/>
        </authorList>
    </citation>
    <scope>NUCLEOTIDE SEQUENCE [LARGE SCALE GENOMIC DNA]</scope>
</reference>
<feature type="compositionally biased region" description="Basic residues" evidence="10">
    <location>
        <begin position="427"/>
        <end position="441"/>
    </location>
</feature>
<evidence type="ECO:0000256" key="6">
    <source>
        <dbReference type="ARBA" id="ARBA00022490"/>
    </source>
</evidence>
<proteinExistence type="predicted"/>
<feature type="region of interest" description="Disordered" evidence="10">
    <location>
        <begin position="529"/>
        <end position="549"/>
    </location>
</feature>
<dbReference type="CDD" id="cd02440">
    <property type="entry name" value="AdoMet_MTases"/>
    <property type="match status" value="1"/>
</dbReference>
<evidence type="ECO:0000256" key="5">
    <source>
        <dbReference type="ARBA" id="ARBA00020594"/>
    </source>
</evidence>
<dbReference type="InterPro" id="IPR019410">
    <property type="entry name" value="Methyltransf_16"/>
</dbReference>
<dbReference type="GO" id="GO:0046982">
    <property type="term" value="F:protein heterodimerization activity"/>
    <property type="evidence" value="ECO:0007669"/>
    <property type="project" value="InterPro"/>
</dbReference>
<evidence type="ECO:0000256" key="10">
    <source>
        <dbReference type="SAM" id="MobiDB-lite"/>
    </source>
</evidence>
<feature type="compositionally biased region" description="Basic and acidic residues" evidence="10">
    <location>
        <begin position="529"/>
        <end position="542"/>
    </location>
</feature>
<dbReference type="InterPro" id="IPR029063">
    <property type="entry name" value="SAM-dependent_MTases_sf"/>
</dbReference>
<dbReference type="OrthoDB" id="413520at2759"/>
<sequence length="788" mass="89068">MDDVDRDKDDANGKRSMINEEELIVIPSKRSKEEVEKPSKVEVSKHEKSLSGTEVSKARQRWNLLSYHIRCNYKKQASDITTDVEATFMVFEAFFIPRHSNSGRWYHLKSPVGDVELDVHIYSVVTVTPNTLAGFNNSGNIRIWPSEECLAYYLLKHEQLIRSKTVLELGCGMVGLSGLTSAALGATEVVLTDGNEKSVENIQQIIETNKLSNHVTCFVLHWNAAIPKKQFDAILCADCLFFTEEHSTLLNCISRHLKPGGIAYVMAPDRGGTVRAFLDLIYEEKKQWQSMNINFHIENEEDTYSKLQMRNCNIYSEIPMLLTLKKSDLYQEIVDVVHYSCMLIQDEIVEELERKGQKMEFDKEVVAQVAFAICDTLSLTWPSELLQFAKHAKRSVINISDLKLLFRKNENMLSLIRNIAESSLLPARKRQSRKGTNKKSSKTIDSIEEMNNENSKDTNTLLSENKDTLTLTDFWNQPSTSRERSLLLSGTSKYTSATTEDKFLPNSESLQRKQVAAKKKEKLSCCKQKADITEPRKTDNRKGRQNQTTKQWLKPTFHLNGSELVEKQELESLDINIPCCSGEDLHAQRSQNVTSSWSKSSREERGINPKKEFDISVDTTDLCNAVEVNANNPVVNLELGSEIKSSTIAVASHKTASKIRANETEWNETESRIGSMLDERPIVAVETPVLSSTRINMRQFMDTSFRSSAADDCFSSFKFESDEDSDQGPSLVENKGKLSQVMMQNHRQAVETGKCIASKCASTNNKDEHQVTSSGESDTDLDATVFDF</sequence>
<dbReference type="InParanoid" id="A0A3P7DJ42"/>
<dbReference type="Gene3D" id="3.40.50.150">
    <property type="entry name" value="Vaccinia Virus protein VP39"/>
    <property type="match status" value="1"/>
</dbReference>
<dbReference type="OMA" id="FEAFFIP"/>
<feature type="region of interest" description="Disordered" evidence="10">
    <location>
        <begin position="1"/>
        <end position="23"/>
    </location>
</feature>
<dbReference type="AlphaFoldDB" id="A0A3P7DJ42"/>
<dbReference type="Pfam" id="PF15630">
    <property type="entry name" value="CENP-S"/>
    <property type="match status" value="1"/>
</dbReference>
<dbReference type="GO" id="GO:0018025">
    <property type="term" value="F:calmodulin-lysine N-methyltransferase activity"/>
    <property type="evidence" value="ECO:0007669"/>
    <property type="project" value="UniProtKB-EC"/>
</dbReference>
<evidence type="ECO:0000313" key="11">
    <source>
        <dbReference type="EMBL" id="VDM09333.1"/>
    </source>
</evidence>
<evidence type="ECO:0000256" key="9">
    <source>
        <dbReference type="ARBA" id="ARBA00023242"/>
    </source>
</evidence>
<evidence type="ECO:0000256" key="8">
    <source>
        <dbReference type="ARBA" id="ARBA00022679"/>
    </source>
</evidence>
<dbReference type="InterPro" id="IPR009072">
    <property type="entry name" value="Histone-fold"/>
</dbReference>
<keyword evidence="12" id="KW-1185">Reference proteome</keyword>
<dbReference type="InterPro" id="IPR025800">
    <property type="entry name" value="CaM-Lys-N-MeTrfase"/>
</dbReference>
<dbReference type="EMBL" id="UYWW01000798">
    <property type="protein sequence ID" value="VDM09333.1"/>
    <property type="molecule type" value="Genomic_DNA"/>
</dbReference>
<evidence type="ECO:0000256" key="1">
    <source>
        <dbReference type="ARBA" id="ARBA00004123"/>
    </source>
</evidence>
<accession>A0A3P7DJ42</accession>
<name>A0A3P7DJ42_WUCBA</name>
<feature type="region of interest" description="Disordered" evidence="10">
    <location>
        <begin position="427"/>
        <end position="460"/>
    </location>
</feature>
<protein>
    <recommendedName>
        <fullName evidence="5">Calmodulin-lysine N-methyltransferase</fullName>
        <ecNumber evidence="3">2.1.1.60</ecNumber>
    </recommendedName>
    <alternativeName>
        <fullName evidence="4">Centromere protein S</fullName>
    </alternativeName>
</protein>
<dbReference type="SUPFAM" id="SSF47113">
    <property type="entry name" value="Histone-fold"/>
    <property type="match status" value="1"/>
</dbReference>
<dbReference type="InterPro" id="IPR029003">
    <property type="entry name" value="CENP-S/Mhf1"/>
</dbReference>
<keyword evidence="7" id="KW-0489">Methyltransferase</keyword>
<keyword evidence="9" id="KW-0539">Nucleus</keyword>
<dbReference type="SUPFAM" id="SSF53335">
    <property type="entry name" value="S-adenosyl-L-methionine-dependent methyltransferases"/>
    <property type="match status" value="1"/>
</dbReference>
<dbReference type="PANTHER" id="PTHR13539:SF3">
    <property type="entry name" value="CALMODULIN-LYSINE N-METHYLTRANSFERASE"/>
    <property type="match status" value="1"/>
</dbReference>
<evidence type="ECO:0000256" key="3">
    <source>
        <dbReference type="ARBA" id="ARBA00011914"/>
    </source>
</evidence>
<evidence type="ECO:0000256" key="7">
    <source>
        <dbReference type="ARBA" id="ARBA00022603"/>
    </source>
</evidence>
<dbReference type="PANTHER" id="PTHR13539">
    <property type="entry name" value="CALMODULIN-LYSINE N-METHYLTRANSFERASE"/>
    <property type="match status" value="1"/>
</dbReference>
<dbReference type="CDD" id="cd22919">
    <property type="entry name" value="HFD_CENP-S"/>
    <property type="match status" value="1"/>
</dbReference>
<feature type="region of interest" description="Disordered" evidence="10">
    <location>
        <begin position="29"/>
        <end position="48"/>
    </location>
</feature>